<evidence type="ECO:0000313" key="2">
    <source>
        <dbReference type="Proteomes" id="UP000219281"/>
    </source>
</evidence>
<gene>
    <name evidence="1" type="ORF">SAMN06297358_0787</name>
</gene>
<accession>A0A285ZSM9</accession>
<dbReference type="EMBL" id="OCMT01000001">
    <property type="protein sequence ID" value="SOD12670.1"/>
    <property type="molecule type" value="Genomic_DNA"/>
</dbReference>
<keyword evidence="2" id="KW-1185">Reference proteome</keyword>
<name>A0A285ZSM9_9SPHI</name>
<evidence type="ECO:0000313" key="1">
    <source>
        <dbReference type="EMBL" id="SOD12670.1"/>
    </source>
</evidence>
<proteinExistence type="predicted"/>
<dbReference type="Proteomes" id="UP000219281">
    <property type="component" value="Unassembled WGS sequence"/>
</dbReference>
<sequence>MVEGLEEIYAQIIKDSAKRLRVVKMLSNFFNHKDLFAVYIRTKVIHNLFESNKNLDINKLELFHIQYTSSLIELFQKLKKSKEQQYLLITDEIYINDDLIKKLEQETEGSNFQIAAKKHGTLMSSKLREIYTMLDAGTASPTFGWGDIMVFSARKGKEFFRELPGGEAFLQLTECAGKKTYQAEYAVIEKKLIGKLNKLNFRVKFACGLRFENEYVEVFDFVDSNDQFIFINSIKTFYLLDEIMSEGLDLSRNSSDKATIVFELRSKNVLLRDKLTTVKTSLPESVEEVLAGYLAKISGVDFLEELQNVDEQTNILRAMLNININTK</sequence>
<protein>
    <submittedName>
        <fullName evidence="1">Uncharacterized protein</fullName>
    </submittedName>
</protein>
<dbReference type="AlphaFoldDB" id="A0A285ZSM9"/>
<organism evidence="1 2">
    <name type="scientific">Pedobacter xixiisoli</name>
    <dbReference type="NCBI Taxonomy" id="1476464"/>
    <lineage>
        <taxon>Bacteria</taxon>
        <taxon>Pseudomonadati</taxon>
        <taxon>Bacteroidota</taxon>
        <taxon>Sphingobacteriia</taxon>
        <taxon>Sphingobacteriales</taxon>
        <taxon>Sphingobacteriaceae</taxon>
        <taxon>Pedobacter</taxon>
    </lineage>
</organism>
<reference evidence="2" key="1">
    <citation type="submission" date="2017-09" db="EMBL/GenBank/DDBJ databases">
        <authorList>
            <person name="Varghese N."/>
            <person name="Submissions S."/>
        </authorList>
    </citation>
    <scope>NUCLEOTIDE SEQUENCE [LARGE SCALE GENOMIC DNA]</scope>
    <source>
        <strain evidence="2">CGMCC 1.12803</strain>
    </source>
</reference>